<evidence type="ECO:0000313" key="17">
    <source>
        <dbReference type="Proteomes" id="UP000261500"/>
    </source>
</evidence>
<evidence type="ECO:0000256" key="5">
    <source>
        <dbReference type="ARBA" id="ARBA00022737"/>
    </source>
</evidence>
<keyword evidence="10" id="KW-1015">Disulfide bond</keyword>
<evidence type="ECO:0000256" key="7">
    <source>
        <dbReference type="ARBA" id="ARBA00022989"/>
    </source>
</evidence>
<dbReference type="GO" id="GO:0007229">
    <property type="term" value="P:integrin-mediated signaling pathway"/>
    <property type="evidence" value="ECO:0007669"/>
    <property type="project" value="UniProtKB-KW"/>
</dbReference>
<dbReference type="FunFam" id="1.20.5.930:FF:000001">
    <property type="entry name" value="Integrin subunit alpha V"/>
    <property type="match status" value="1"/>
</dbReference>
<dbReference type="GO" id="GO:0098609">
    <property type="term" value="P:cell-cell adhesion"/>
    <property type="evidence" value="ECO:0007669"/>
    <property type="project" value="TreeGrafter"/>
</dbReference>
<comment type="subcellular location">
    <subcellularLocation>
        <location evidence="1 14">Membrane</location>
        <topology evidence="1 14">Single-pass type I membrane protein</topology>
    </subcellularLocation>
</comment>
<dbReference type="PRINTS" id="PR01185">
    <property type="entry name" value="INTEGRINA"/>
</dbReference>
<dbReference type="SUPFAM" id="SSF69179">
    <property type="entry name" value="Integrin domains"/>
    <property type="match status" value="2"/>
</dbReference>
<dbReference type="Pfam" id="PF20806">
    <property type="entry name" value="Integrin_A_Ig_3"/>
    <property type="match status" value="1"/>
</dbReference>
<name>A0A3B3UYR3_9TELE</name>
<feature type="repeat" description="FG-GAP" evidence="13">
    <location>
        <begin position="264"/>
        <end position="325"/>
    </location>
</feature>
<dbReference type="AlphaFoldDB" id="A0A3B3UYR3"/>
<accession>A0A3B3UYR3</accession>
<dbReference type="SUPFAM" id="SSF69318">
    <property type="entry name" value="Integrin alpha N-terminal domain"/>
    <property type="match status" value="1"/>
</dbReference>
<dbReference type="Gene3D" id="1.20.5.930">
    <property type="entry name" value="Bicelle-embedded integrin alpha(iib) transmembrane segment"/>
    <property type="match status" value="1"/>
</dbReference>
<dbReference type="STRING" id="48699.ENSPLAP00000017769"/>
<dbReference type="InterPro" id="IPR013517">
    <property type="entry name" value="FG-GAP"/>
</dbReference>
<dbReference type="PROSITE" id="PS00242">
    <property type="entry name" value="INTEGRIN_ALPHA"/>
    <property type="match status" value="1"/>
</dbReference>
<evidence type="ECO:0000256" key="14">
    <source>
        <dbReference type="RuleBase" id="RU003762"/>
    </source>
</evidence>
<dbReference type="GO" id="GO:0005178">
    <property type="term" value="F:integrin binding"/>
    <property type="evidence" value="ECO:0007669"/>
    <property type="project" value="TreeGrafter"/>
</dbReference>
<dbReference type="GO" id="GO:0060045">
    <property type="term" value="P:positive regulation of cardiac muscle cell proliferation"/>
    <property type="evidence" value="ECO:0007669"/>
    <property type="project" value="Ensembl"/>
</dbReference>
<feature type="domain" description="Integrin alpha third immunoglobulin-like" evidence="15">
    <location>
        <begin position="610"/>
        <end position="765"/>
    </location>
</feature>
<dbReference type="InterPro" id="IPR000413">
    <property type="entry name" value="Integrin_alpha"/>
</dbReference>
<keyword evidence="6 14" id="KW-0130">Cell adhesion</keyword>
<dbReference type="GO" id="GO:0033334">
    <property type="term" value="P:fin morphogenesis"/>
    <property type="evidence" value="ECO:0007669"/>
    <property type="project" value="Ensembl"/>
</dbReference>
<keyword evidence="17" id="KW-1185">Reference proteome</keyword>
<dbReference type="SMART" id="SM00191">
    <property type="entry name" value="Int_alpha"/>
    <property type="match status" value="4"/>
</dbReference>
<evidence type="ECO:0000256" key="9">
    <source>
        <dbReference type="ARBA" id="ARBA00023136"/>
    </source>
</evidence>
<evidence type="ECO:0000256" key="4">
    <source>
        <dbReference type="ARBA" id="ARBA00022729"/>
    </source>
</evidence>
<dbReference type="Pfam" id="PF01839">
    <property type="entry name" value="FG-GAP"/>
    <property type="match status" value="2"/>
</dbReference>
<feature type="transmembrane region" description="Helical" evidence="14">
    <location>
        <begin position="785"/>
        <end position="809"/>
    </location>
</feature>
<reference evidence="16" key="2">
    <citation type="submission" date="2025-09" db="UniProtKB">
        <authorList>
            <consortium name="Ensembl"/>
        </authorList>
    </citation>
    <scope>IDENTIFICATION</scope>
</reference>
<dbReference type="Gene3D" id="2.60.40.1530">
    <property type="entry name" value="ntegrin, alpha v. Chain A, domain 4"/>
    <property type="match status" value="1"/>
</dbReference>
<dbReference type="Gene3D" id="2.60.40.1460">
    <property type="entry name" value="Integrin domains. Chain A, domain 2"/>
    <property type="match status" value="1"/>
</dbReference>
<keyword evidence="7 14" id="KW-1133">Transmembrane helix</keyword>
<dbReference type="GO" id="GO:0008305">
    <property type="term" value="C:integrin complex"/>
    <property type="evidence" value="ECO:0007669"/>
    <property type="project" value="InterPro"/>
</dbReference>
<dbReference type="GO" id="GO:0009897">
    <property type="term" value="C:external side of plasma membrane"/>
    <property type="evidence" value="ECO:0007669"/>
    <property type="project" value="TreeGrafter"/>
</dbReference>
<dbReference type="GO" id="GO:0060047">
    <property type="term" value="P:heart contraction"/>
    <property type="evidence" value="ECO:0007669"/>
    <property type="project" value="Ensembl"/>
</dbReference>
<dbReference type="InterPro" id="IPR013519">
    <property type="entry name" value="Int_alpha_beta-p"/>
</dbReference>
<proteinExistence type="inferred from homology"/>
<evidence type="ECO:0000256" key="10">
    <source>
        <dbReference type="ARBA" id="ARBA00023157"/>
    </source>
</evidence>
<keyword evidence="9 14" id="KW-0472">Membrane</keyword>
<keyword evidence="3 14" id="KW-0812">Transmembrane</keyword>
<evidence type="ECO:0000256" key="12">
    <source>
        <dbReference type="ARBA" id="ARBA00023180"/>
    </source>
</evidence>
<keyword evidence="12" id="KW-0325">Glycoprotein</keyword>
<dbReference type="Ensembl" id="ENSPLAT00000027086.1">
    <property type="protein sequence ID" value="ENSPLAP00000017769.1"/>
    <property type="gene ID" value="ENSPLAG00000022307.1"/>
</dbReference>
<dbReference type="InterPro" id="IPR032695">
    <property type="entry name" value="Integrin_dom_sf"/>
</dbReference>
<keyword evidence="8 14" id="KW-0401">Integrin</keyword>
<evidence type="ECO:0000256" key="13">
    <source>
        <dbReference type="PROSITE-ProRule" id="PRU00803"/>
    </source>
</evidence>
<dbReference type="PANTHER" id="PTHR23220">
    <property type="entry name" value="INTEGRIN ALPHA"/>
    <property type="match status" value="1"/>
</dbReference>
<evidence type="ECO:0000259" key="15">
    <source>
        <dbReference type="Pfam" id="PF20806"/>
    </source>
</evidence>
<dbReference type="InterPro" id="IPR018184">
    <property type="entry name" value="Integrin_alpha_C_CS"/>
</dbReference>
<dbReference type="GO" id="GO:0060297">
    <property type="term" value="P:regulation of sarcomere organization"/>
    <property type="evidence" value="ECO:0007669"/>
    <property type="project" value="Ensembl"/>
</dbReference>
<dbReference type="InterPro" id="IPR048286">
    <property type="entry name" value="Integrin_alpha_Ig-like_3"/>
</dbReference>
<reference evidence="16" key="1">
    <citation type="submission" date="2025-08" db="UniProtKB">
        <authorList>
            <consortium name="Ensembl"/>
        </authorList>
    </citation>
    <scope>IDENTIFICATION</scope>
</reference>
<dbReference type="GeneTree" id="ENSGT00940000157746"/>
<evidence type="ECO:0000256" key="1">
    <source>
        <dbReference type="ARBA" id="ARBA00004479"/>
    </source>
</evidence>
<keyword evidence="4" id="KW-0732">Signal</keyword>
<dbReference type="PANTHER" id="PTHR23220:SF89">
    <property type="entry name" value="INTEGRIN ALPHA-3"/>
    <property type="match status" value="1"/>
</dbReference>
<feature type="repeat" description="FG-GAP" evidence="13">
    <location>
        <begin position="326"/>
        <end position="381"/>
    </location>
</feature>
<dbReference type="GO" id="GO:0007160">
    <property type="term" value="P:cell-matrix adhesion"/>
    <property type="evidence" value="ECO:0007669"/>
    <property type="project" value="TreeGrafter"/>
</dbReference>
<organism evidence="16 17">
    <name type="scientific">Poecilia latipinna</name>
    <name type="common">sailfin molly</name>
    <dbReference type="NCBI Taxonomy" id="48699"/>
    <lineage>
        <taxon>Eukaryota</taxon>
        <taxon>Metazoa</taxon>
        <taxon>Chordata</taxon>
        <taxon>Craniata</taxon>
        <taxon>Vertebrata</taxon>
        <taxon>Euteleostomi</taxon>
        <taxon>Actinopterygii</taxon>
        <taxon>Neopterygii</taxon>
        <taxon>Teleostei</taxon>
        <taxon>Neoteleostei</taxon>
        <taxon>Acanthomorphata</taxon>
        <taxon>Ovalentaria</taxon>
        <taxon>Atherinomorphae</taxon>
        <taxon>Cyprinodontiformes</taxon>
        <taxon>Poeciliidae</taxon>
        <taxon>Poeciliinae</taxon>
        <taxon>Poecilia</taxon>
    </lineage>
</organism>
<dbReference type="GO" id="GO:0033627">
    <property type="term" value="P:cell adhesion mediated by integrin"/>
    <property type="evidence" value="ECO:0007669"/>
    <property type="project" value="TreeGrafter"/>
</dbReference>
<comment type="similarity">
    <text evidence="2 14">Belongs to the integrin alpha chain family.</text>
</comment>
<protein>
    <submittedName>
        <fullName evidence="16">Integrin, alpha 3b</fullName>
    </submittedName>
</protein>
<feature type="repeat" description="FG-GAP" evidence="13">
    <location>
        <begin position="385"/>
        <end position="447"/>
    </location>
</feature>
<dbReference type="Proteomes" id="UP000261500">
    <property type="component" value="Unplaced"/>
</dbReference>
<evidence type="ECO:0000256" key="11">
    <source>
        <dbReference type="ARBA" id="ARBA00023170"/>
    </source>
</evidence>
<evidence type="ECO:0000256" key="6">
    <source>
        <dbReference type="ARBA" id="ARBA00022889"/>
    </source>
</evidence>
<sequence length="846" mass="94229">MKYHKSQYFRLKEPAMSDSNFHRFCSQITSFSLALCKQDYTHLSPTKLLVGAPKEKANSLPNVNETGAVYACPISEDRTDCTRMDLVTSSKHDAQLRDRITCSLPGGRVLACGHRYVKISTGQRRMIGKCFVRSNDLTFDINDLWQTDSYERCNPADDHKKEGMCNLGISGGITETDVVLGATGSNNWKGNVHLTWRDPNPDNFGNSIQRTIKDDKKNNIYIGYSVVEERKLLSRDHNTVVTGSPRDESKGSVMLGEQTQDKIQIIHTILGEQVGSYFGSSLAATDLNNDDWNDLIVGAPFYFDRNALSGGAVYVFMNENGSFQSTCTMRLTGEVFSGFGTAVAAIGDVNQDGFQDFAVGAPFHGAGRLYIWMGSKTGVSQQPSQIIEGTSVVNGNFQTFGYSINAGMDTDNNGYPDILVGSLDERVALLRARPVIHLTTDFTAEPKIVDPKNCPAANPCISVKDRVKDKLEPVVFSLNITLPEHDGNARSIEDLYPVKSPEQKLTQRSVINFLKACGLDNKCTSNLQLSAQFAHDNGTLKLAQVLQFDKSLKRIKLLVVVTNFDSFGKVAEDAHLAMLNVSIPNAIQYSGVRSDNPDVECRFDVTVMCELGNPIKANEEVDMHDEPLGDMGTLAVEFDWPFEVSNGKWLLYLTKIVVNGESEMDCIPAGVINPLNLTVRKRTEKEGSKRCRTWKDFGRKLLDCSVGTARCVKFTCPLLNMSRTAKIRVRSRLWNSTMLEDYPNALSVRVKVRATLKLITDKPTIKMDLTVYIEPEESVEIPYELPLWIIISAAVAGLLLLGIIILIMWKCGFFQRASRREMYEAKAQKAEMKIQPSETEKMIEDY</sequence>
<keyword evidence="5" id="KW-0677">Repeat</keyword>
<evidence type="ECO:0000256" key="8">
    <source>
        <dbReference type="ARBA" id="ARBA00023037"/>
    </source>
</evidence>
<keyword evidence="11 14" id="KW-0675">Receptor</keyword>
<evidence type="ECO:0000313" key="16">
    <source>
        <dbReference type="Ensembl" id="ENSPLAP00000017769.1"/>
    </source>
</evidence>
<dbReference type="InterPro" id="IPR028994">
    <property type="entry name" value="Integrin_alpha_N"/>
</dbReference>
<dbReference type="GO" id="GO:0050900">
    <property type="term" value="P:leukocyte migration"/>
    <property type="evidence" value="ECO:0007669"/>
    <property type="project" value="TreeGrafter"/>
</dbReference>
<evidence type="ECO:0000256" key="3">
    <source>
        <dbReference type="ARBA" id="ARBA00022692"/>
    </source>
</evidence>
<evidence type="ECO:0000256" key="2">
    <source>
        <dbReference type="ARBA" id="ARBA00008054"/>
    </source>
</evidence>
<dbReference type="Gene3D" id="2.130.10.130">
    <property type="entry name" value="Integrin alpha, N-terminal"/>
    <property type="match status" value="1"/>
</dbReference>
<dbReference type="PROSITE" id="PS51470">
    <property type="entry name" value="FG_GAP"/>
    <property type="match status" value="3"/>
</dbReference>